<organism evidence="2 3">
    <name type="scientific">Salvator merianae</name>
    <name type="common">Argentine black and white tegu</name>
    <name type="synonym">Tupinambis merianae</name>
    <dbReference type="NCBI Taxonomy" id="96440"/>
    <lineage>
        <taxon>Eukaryota</taxon>
        <taxon>Metazoa</taxon>
        <taxon>Chordata</taxon>
        <taxon>Craniata</taxon>
        <taxon>Vertebrata</taxon>
        <taxon>Euteleostomi</taxon>
        <taxon>Lepidosauria</taxon>
        <taxon>Squamata</taxon>
        <taxon>Bifurcata</taxon>
        <taxon>Unidentata</taxon>
        <taxon>Episquamata</taxon>
        <taxon>Laterata</taxon>
        <taxon>Teiioidea</taxon>
        <taxon>Teiidae</taxon>
        <taxon>Salvator</taxon>
    </lineage>
</organism>
<evidence type="ECO:0008006" key="4">
    <source>
        <dbReference type="Google" id="ProtNLM"/>
    </source>
</evidence>
<dbReference type="OMA" id="VFMQKRK"/>
<reference evidence="2" key="1">
    <citation type="submission" date="2025-08" db="UniProtKB">
        <authorList>
            <consortium name="Ensembl"/>
        </authorList>
    </citation>
    <scope>IDENTIFICATION</scope>
</reference>
<keyword evidence="1" id="KW-0175">Coiled coil</keyword>
<evidence type="ECO:0000313" key="3">
    <source>
        <dbReference type="Proteomes" id="UP000694421"/>
    </source>
</evidence>
<dbReference type="Gene3D" id="1.20.5.170">
    <property type="match status" value="1"/>
</dbReference>
<dbReference type="InterPro" id="IPR038834">
    <property type="entry name" value="CCDC175"/>
</dbReference>
<dbReference type="PANTHER" id="PTHR35347:SF1">
    <property type="entry name" value="COILED-COIL DOMAIN-CONTAINING PROTEIN 175"/>
    <property type="match status" value="1"/>
</dbReference>
<name>A0A8D0C0K3_SALMN</name>
<dbReference type="AlphaFoldDB" id="A0A8D0C0K3"/>
<proteinExistence type="predicted"/>
<feature type="coiled-coil region" evidence="1">
    <location>
        <begin position="156"/>
        <end position="352"/>
    </location>
</feature>
<evidence type="ECO:0000313" key="2">
    <source>
        <dbReference type="Ensembl" id="ENSSMRP00000015933.1"/>
    </source>
</evidence>
<accession>A0A8D0C0K3</accession>
<reference evidence="2" key="2">
    <citation type="submission" date="2025-09" db="UniProtKB">
        <authorList>
            <consortium name="Ensembl"/>
        </authorList>
    </citation>
    <scope>IDENTIFICATION</scope>
</reference>
<dbReference type="Proteomes" id="UP000694421">
    <property type="component" value="Unplaced"/>
</dbReference>
<keyword evidence="3" id="KW-1185">Reference proteome</keyword>
<dbReference type="PANTHER" id="PTHR35347">
    <property type="entry name" value="COILED-COIL DOMAIN-CONTAINING PROTEIN 175"/>
    <property type="match status" value="1"/>
</dbReference>
<sequence length="592" mass="69655">MEPPRPPFRCHPKSEAAVVALGHLQGVEKQLQNEGFDFSKETIQHLEDAIKAVKDLELERKQTFELWEEETIKNCSLRIKVRGLPELVMKEFEELVSAARRHRFMKLNEIETSIKEINSATEEVQSKQHLSEEQNAALCKEQAELWDTHRQDVQLLNEQMAEKHALNIEINELHNQKKYEEEEITHEKTAIEELKKTMSREAAEFRANKDQLNRQISELRRKLAAKERETEEKRSEYLHLLDILKGLEKEIADYNEIVNNQKNKLSEIFKNIRKLIKELEEKKAKKESILKKKAEVCAQVTRMDSDFEEDKENLLRQLKEAEEQLEAVKRENERLTNENNLLSTQFQSLTAQEDDLCSQRDHLAQEFERLSNMLTEKLDLVAKRLVETKHLEEELDRLQEIYQATESNYIREIANLEVALHKEGDKRAELQNQLVEITEKCQKIIAEHEEFLEKSAQKSEAGKKILVDLTSQNEKLQKEILKAAEIIQLLTNKLRKKGAYFKKLNTNLETEIKNLQDNYDEITKLLQEKEEELKVNIPLSEKLKMELEEMTISYESQKELLQVLREQETALKKSLERSIRETAKFKRQKVTI</sequence>
<feature type="coiled-coil region" evidence="1">
    <location>
        <begin position="388"/>
        <end position="581"/>
    </location>
</feature>
<evidence type="ECO:0000256" key="1">
    <source>
        <dbReference type="SAM" id="Coils"/>
    </source>
</evidence>
<dbReference type="Ensembl" id="ENSSMRT00000018605.1">
    <property type="protein sequence ID" value="ENSSMRP00000015933.1"/>
    <property type="gene ID" value="ENSSMRG00000012390.1"/>
</dbReference>
<protein>
    <recommendedName>
        <fullName evidence="4">Coiled-coil domain-containing protein 175</fullName>
    </recommendedName>
</protein>